<dbReference type="SUPFAM" id="SSF48452">
    <property type="entry name" value="TPR-like"/>
    <property type="match status" value="1"/>
</dbReference>
<dbReference type="InterPro" id="IPR013940">
    <property type="entry name" value="Spo22/ZIP4/TEX11"/>
</dbReference>
<dbReference type="InterPro" id="IPR011990">
    <property type="entry name" value="TPR-like_helical_dom_sf"/>
</dbReference>
<dbReference type="EMBL" id="JANCYU010000046">
    <property type="protein sequence ID" value="KAK4526961.1"/>
    <property type="molecule type" value="Genomic_DNA"/>
</dbReference>
<sequence>MLPLQEFRIQVEKVVQALSCEELFQQQLENHLLLDLSDTLSSCLALKTREQGEELLDASIFLWNRLVEYYQCYPFSNDRTSPETPPKKQSNDLPCVLIKVLHVATDAMCVALSSLHGMSGNFDIDWLTVARQFLALGMMYLQVNLLELSKTCLERCLEIVDANKEYISHAREQQVAHMTLDALVGLGKVAWLEQDHPSLLRSFEEIGQLEVDKERIEYVATVEYNAALAYLNQNEVNIAISILNNALDMLFRYDEASYSLTSKLLRLLAYAYLCKGEWTQFDKCIEQAEKLCHSPVGICLKIRYLCEYDDENEAQLERLLHQLCSDSEVQIHDLDHVLYLLRRKNNTKKFLPHLLQIYKAMQERCTNSIQQLHLSLKVTEIDLVLENQVAAVVSELCHQSIEILSSYQNAYDSIGNLWKQFLQTLAFHMSTIAEPENVKQIAESIIPVLDAMEPLLQSIKDAFPAISSSILSSSLILVYSGIVSMSLIGVFSSTSNNEEEQQIWRKHTQKFTEKLLEWEPDSLVGRLSWICLTGNIPTTTTCCNPIYSQYFHQMAACILRSCCENRCDSGNSIATLVKMLAFYCDQYLESTVEETAMQRLILLSFLLVIACLEWKEWSQIGNLDDWIPLSQIGMHFWNARNRILKDMEQASDSSLLWDSFLRVAFQLGRALYKEQRYRDALSFFKCFRIIATEKDGDNAVVILQSSLMEWMCWLTITCEESDWVYEEDATLRMQQINDQIQVCRNRMLHREGNKYECAYLLAKACYLVRTNKARELEQLMHDAAKLNYPKFHDMLANIQRLLT</sequence>
<dbReference type="GO" id="GO:0051321">
    <property type="term" value="P:meiotic cell cycle"/>
    <property type="evidence" value="ECO:0007669"/>
    <property type="project" value="UniProtKB-KW"/>
</dbReference>
<reference evidence="3 4" key="1">
    <citation type="submission" date="2022-07" db="EMBL/GenBank/DDBJ databases">
        <title>Genome-wide signatures of adaptation to extreme environments.</title>
        <authorList>
            <person name="Cho C.H."/>
            <person name="Yoon H.S."/>
        </authorList>
    </citation>
    <scope>NUCLEOTIDE SEQUENCE [LARGE SCALE GENOMIC DNA]</scope>
    <source>
        <strain evidence="3 4">108.79 E11</strain>
    </source>
</reference>
<evidence type="ECO:0000256" key="2">
    <source>
        <dbReference type="ARBA" id="ARBA00031845"/>
    </source>
</evidence>
<evidence type="ECO:0000256" key="1">
    <source>
        <dbReference type="ARBA" id="ARBA00023254"/>
    </source>
</evidence>
<proteinExistence type="predicted"/>
<protein>
    <recommendedName>
        <fullName evidence="2">Protein ZIP4 homolog</fullName>
    </recommendedName>
</protein>
<dbReference type="AlphaFoldDB" id="A0AAV9II59"/>
<dbReference type="Proteomes" id="UP001300502">
    <property type="component" value="Unassembled WGS sequence"/>
</dbReference>
<accession>A0AAV9II59</accession>
<keyword evidence="4" id="KW-1185">Reference proteome</keyword>
<dbReference type="Pfam" id="PF08631">
    <property type="entry name" value="SPO22"/>
    <property type="match status" value="1"/>
</dbReference>
<gene>
    <name evidence="3" type="ORF">GAYE_SCF31G4882</name>
</gene>
<organism evidence="3 4">
    <name type="scientific">Galdieria yellowstonensis</name>
    <dbReference type="NCBI Taxonomy" id="3028027"/>
    <lineage>
        <taxon>Eukaryota</taxon>
        <taxon>Rhodophyta</taxon>
        <taxon>Bangiophyceae</taxon>
        <taxon>Galdieriales</taxon>
        <taxon>Galdieriaceae</taxon>
        <taxon>Galdieria</taxon>
    </lineage>
</organism>
<evidence type="ECO:0000313" key="3">
    <source>
        <dbReference type="EMBL" id="KAK4526961.1"/>
    </source>
</evidence>
<keyword evidence="1" id="KW-0469">Meiosis</keyword>
<comment type="caution">
    <text evidence="3">The sequence shown here is derived from an EMBL/GenBank/DDBJ whole genome shotgun (WGS) entry which is preliminary data.</text>
</comment>
<evidence type="ECO:0000313" key="4">
    <source>
        <dbReference type="Proteomes" id="UP001300502"/>
    </source>
</evidence>
<name>A0AAV9II59_9RHOD</name>
<dbReference type="Gene3D" id="1.25.40.10">
    <property type="entry name" value="Tetratricopeptide repeat domain"/>
    <property type="match status" value="1"/>
</dbReference>